<accession>A0A1R0H2A7</accession>
<keyword evidence="2" id="KW-1185">Reference proteome</keyword>
<dbReference type="EMBL" id="LSSL01000989">
    <property type="protein sequence ID" value="OLY83258.1"/>
    <property type="molecule type" value="Genomic_DNA"/>
</dbReference>
<name>A0A1R0H2A7_9FUNG</name>
<protein>
    <submittedName>
        <fullName evidence="1">Uncharacterized protein</fullName>
    </submittedName>
</protein>
<dbReference type="Proteomes" id="UP000187455">
    <property type="component" value="Unassembled WGS sequence"/>
</dbReference>
<comment type="caution">
    <text evidence="1">The sequence shown here is derived from an EMBL/GenBank/DDBJ whole genome shotgun (WGS) entry which is preliminary data.</text>
</comment>
<organism evidence="1 2">
    <name type="scientific">Smittium mucronatum</name>
    <dbReference type="NCBI Taxonomy" id="133383"/>
    <lineage>
        <taxon>Eukaryota</taxon>
        <taxon>Fungi</taxon>
        <taxon>Fungi incertae sedis</taxon>
        <taxon>Zoopagomycota</taxon>
        <taxon>Kickxellomycotina</taxon>
        <taxon>Harpellomycetes</taxon>
        <taxon>Harpellales</taxon>
        <taxon>Legeriomycetaceae</taxon>
        <taxon>Smittium</taxon>
    </lineage>
</organism>
<proteinExistence type="predicted"/>
<sequence>MCQVLYGPKKKHNSFTPVITLVPNSVIAPDTTLFAEKKDFETFLPYAKVIKIKKLIISSYHEKFGKKHIPA</sequence>
<gene>
    <name evidence="1" type="ORF">AYI68_g2603</name>
</gene>
<evidence type="ECO:0000313" key="1">
    <source>
        <dbReference type="EMBL" id="OLY83258.1"/>
    </source>
</evidence>
<evidence type="ECO:0000313" key="2">
    <source>
        <dbReference type="Proteomes" id="UP000187455"/>
    </source>
</evidence>
<dbReference type="AlphaFoldDB" id="A0A1R0H2A7"/>
<reference evidence="1 2" key="1">
    <citation type="journal article" date="2016" name="Mol. Biol. Evol.">
        <title>Genome-Wide Survey of Gut Fungi (Harpellales) Reveals the First Horizontally Transferred Ubiquitin Gene from a Mosquito Host.</title>
        <authorList>
            <person name="Wang Y."/>
            <person name="White M.M."/>
            <person name="Kvist S."/>
            <person name="Moncalvo J.M."/>
        </authorList>
    </citation>
    <scope>NUCLEOTIDE SEQUENCE [LARGE SCALE GENOMIC DNA]</scope>
    <source>
        <strain evidence="1 2">ALG-7-W6</strain>
    </source>
</reference>